<keyword evidence="5" id="KW-0472">Membrane</keyword>
<dbReference type="EMBL" id="MU004244">
    <property type="protein sequence ID" value="KAF2663687.1"/>
    <property type="molecule type" value="Genomic_DNA"/>
</dbReference>
<keyword evidence="7 9" id="KW-1015">Disulfide bond</keyword>
<evidence type="ECO:0000256" key="3">
    <source>
        <dbReference type="ARBA" id="ARBA00010031"/>
    </source>
</evidence>
<keyword evidence="5" id="KW-0325">Glycoprotein</keyword>
<keyword evidence="5" id="KW-0336">GPI-anchor</keyword>
<keyword evidence="8" id="KW-0449">Lipoprotein</keyword>
<keyword evidence="6 10" id="KW-0732">Signal</keyword>
<evidence type="ECO:0000256" key="6">
    <source>
        <dbReference type="ARBA" id="ARBA00022729"/>
    </source>
</evidence>
<keyword evidence="13" id="KW-1185">Reference proteome</keyword>
<evidence type="ECO:0000256" key="10">
    <source>
        <dbReference type="SAM" id="SignalP"/>
    </source>
</evidence>
<evidence type="ECO:0000256" key="4">
    <source>
        <dbReference type="ARBA" id="ARBA00022525"/>
    </source>
</evidence>
<evidence type="ECO:0000313" key="13">
    <source>
        <dbReference type="Proteomes" id="UP000799302"/>
    </source>
</evidence>
<proteinExistence type="inferred from homology"/>
<comment type="caution">
    <text evidence="9">Lacks conserved residue(s) required for the propagation of feature annotation.</text>
</comment>
<evidence type="ECO:0000256" key="9">
    <source>
        <dbReference type="PROSITE-ProRule" id="PRU01356"/>
    </source>
</evidence>
<gene>
    <name evidence="12" type="ORF">BT63DRAFT_483873</name>
</gene>
<evidence type="ECO:0000256" key="2">
    <source>
        <dbReference type="ARBA" id="ARBA00004613"/>
    </source>
</evidence>
<keyword evidence="9" id="KW-0408">Iron</keyword>
<sequence length="91" mass="9114">MKFAAIILIAVAAVSAQKCATEQSKIPACARTCLDGAASKVSCATSDEACKCKAKDNLKTSALACVKGACSGDVIPSISPAAEAFCKCVLA</sequence>
<feature type="signal peptide" evidence="10">
    <location>
        <begin position="1"/>
        <end position="16"/>
    </location>
</feature>
<evidence type="ECO:0000256" key="5">
    <source>
        <dbReference type="ARBA" id="ARBA00022622"/>
    </source>
</evidence>
<dbReference type="Pfam" id="PF05730">
    <property type="entry name" value="CFEM"/>
    <property type="match status" value="1"/>
</dbReference>
<dbReference type="OrthoDB" id="3767534at2759"/>
<dbReference type="Proteomes" id="UP000799302">
    <property type="component" value="Unassembled WGS sequence"/>
</dbReference>
<comment type="subcellular location">
    <subcellularLocation>
        <location evidence="1">Membrane</location>
        <topology evidence="1">Lipid-anchor</topology>
        <topology evidence="1">GPI-anchor</topology>
    </subcellularLocation>
    <subcellularLocation>
        <location evidence="2">Secreted</location>
    </subcellularLocation>
</comment>
<feature type="domain" description="CFEM" evidence="11">
    <location>
        <begin position="1"/>
        <end position="91"/>
    </location>
</feature>
<reference evidence="12" key="1">
    <citation type="journal article" date="2020" name="Stud. Mycol.">
        <title>101 Dothideomycetes genomes: a test case for predicting lifestyles and emergence of pathogens.</title>
        <authorList>
            <person name="Haridas S."/>
            <person name="Albert R."/>
            <person name="Binder M."/>
            <person name="Bloem J."/>
            <person name="Labutti K."/>
            <person name="Salamov A."/>
            <person name="Andreopoulos B."/>
            <person name="Baker S."/>
            <person name="Barry K."/>
            <person name="Bills G."/>
            <person name="Bluhm B."/>
            <person name="Cannon C."/>
            <person name="Castanera R."/>
            <person name="Culley D."/>
            <person name="Daum C."/>
            <person name="Ezra D."/>
            <person name="Gonzalez J."/>
            <person name="Henrissat B."/>
            <person name="Kuo A."/>
            <person name="Liang C."/>
            <person name="Lipzen A."/>
            <person name="Lutzoni F."/>
            <person name="Magnuson J."/>
            <person name="Mondo S."/>
            <person name="Nolan M."/>
            <person name="Ohm R."/>
            <person name="Pangilinan J."/>
            <person name="Park H.-J."/>
            <person name="Ramirez L."/>
            <person name="Alfaro M."/>
            <person name="Sun H."/>
            <person name="Tritt A."/>
            <person name="Yoshinaga Y."/>
            <person name="Zwiers L.-H."/>
            <person name="Turgeon B."/>
            <person name="Goodwin S."/>
            <person name="Spatafora J."/>
            <person name="Crous P."/>
            <person name="Grigoriev I."/>
        </authorList>
    </citation>
    <scope>NUCLEOTIDE SEQUENCE</scope>
    <source>
        <strain evidence="12">CBS 115976</strain>
    </source>
</reference>
<keyword evidence="4" id="KW-0964">Secreted</keyword>
<accession>A0A6A6TWZ8</accession>
<keyword evidence="9" id="KW-0349">Heme</keyword>
<dbReference type="InterPro" id="IPR008427">
    <property type="entry name" value="Extracellular_membr_CFEM_dom"/>
</dbReference>
<name>A0A6A6TWZ8_9PEZI</name>
<feature type="binding site" description="axial binding residue" evidence="9">
    <location>
        <position position="47"/>
    </location>
    <ligand>
        <name>heme</name>
        <dbReference type="ChEBI" id="CHEBI:30413"/>
    </ligand>
    <ligandPart>
        <name>Fe</name>
        <dbReference type="ChEBI" id="CHEBI:18248"/>
    </ligandPart>
</feature>
<evidence type="ECO:0000256" key="7">
    <source>
        <dbReference type="ARBA" id="ARBA00023157"/>
    </source>
</evidence>
<comment type="similarity">
    <text evidence="3">Belongs to the RBT5 family.</text>
</comment>
<evidence type="ECO:0000256" key="1">
    <source>
        <dbReference type="ARBA" id="ARBA00004589"/>
    </source>
</evidence>
<protein>
    <recommendedName>
        <fullName evidence="11">CFEM domain-containing protein</fullName>
    </recommendedName>
</protein>
<dbReference type="AlphaFoldDB" id="A0A6A6TWZ8"/>
<dbReference type="SMART" id="SM00747">
    <property type="entry name" value="CFEM"/>
    <property type="match status" value="1"/>
</dbReference>
<keyword evidence="9" id="KW-0479">Metal-binding</keyword>
<dbReference type="PROSITE" id="PS52012">
    <property type="entry name" value="CFEM"/>
    <property type="match status" value="1"/>
</dbReference>
<evidence type="ECO:0000259" key="11">
    <source>
        <dbReference type="PROSITE" id="PS52012"/>
    </source>
</evidence>
<evidence type="ECO:0000256" key="8">
    <source>
        <dbReference type="ARBA" id="ARBA00023288"/>
    </source>
</evidence>
<dbReference type="GO" id="GO:0005576">
    <property type="term" value="C:extracellular region"/>
    <property type="evidence" value="ECO:0007669"/>
    <property type="project" value="UniProtKB-SubCell"/>
</dbReference>
<feature type="disulfide bond" evidence="9">
    <location>
        <begin position="43"/>
        <end position="50"/>
    </location>
</feature>
<evidence type="ECO:0000313" key="12">
    <source>
        <dbReference type="EMBL" id="KAF2663687.1"/>
    </source>
</evidence>
<dbReference type="GO" id="GO:0098552">
    <property type="term" value="C:side of membrane"/>
    <property type="evidence" value="ECO:0007669"/>
    <property type="project" value="UniProtKB-KW"/>
</dbReference>
<dbReference type="GO" id="GO:0046872">
    <property type="term" value="F:metal ion binding"/>
    <property type="evidence" value="ECO:0007669"/>
    <property type="project" value="UniProtKB-UniRule"/>
</dbReference>
<feature type="chain" id="PRO_5025515369" description="CFEM domain-containing protein" evidence="10">
    <location>
        <begin position="17"/>
        <end position="91"/>
    </location>
</feature>
<organism evidence="12 13">
    <name type="scientific">Microthyrium microscopicum</name>
    <dbReference type="NCBI Taxonomy" id="703497"/>
    <lineage>
        <taxon>Eukaryota</taxon>
        <taxon>Fungi</taxon>
        <taxon>Dikarya</taxon>
        <taxon>Ascomycota</taxon>
        <taxon>Pezizomycotina</taxon>
        <taxon>Dothideomycetes</taxon>
        <taxon>Dothideomycetes incertae sedis</taxon>
        <taxon>Microthyriales</taxon>
        <taxon>Microthyriaceae</taxon>
        <taxon>Microthyrium</taxon>
    </lineage>
</organism>